<dbReference type="EMBL" id="CFOE01000112">
    <property type="protein sequence ID" value="CFE38844.1"/>
    <property type="molecule type" value="Genomic_DNA"/>
</dbReference>
<evidence type="ECO:0000313" key="12">
    <source>
        <dbReference type="Proteomes" id="UP000049023"/>
    </source>
</evidence>
<dbReference type="EMBL" id="CSBK01000127">
    <property type="protein sequence ID" value="COW98451.1"/>
    <property type="molecule type" value="Genomic_DNA"/>
</dbReference>
<evidence type="ECO:0000313" key="2">
    <source>
        <dbReference type="EMBL" id="CFE63003.1"/>
    </source>
</evidence>
<reference evidence="6" key="1">
    <citation type="submission" date="2015-03" db="EMBL/GenBank/DDBJ databases">
        <authorList>
            <consortium name="Pathogen Informatics"/>
            <person name="Murphy D."/>
        </authorList>
    </citation>
    <scope>NUCLEOTIDE SEQUENCE</scope>
    <source>
        <strain evidence="6">N09902308</strain>
    </source>
</reference>
<evidence type="ECO:0000313" key="7">
    <source>
        <dbReference type="Proteomes" id="UP000039021"/>
    </source>
</evidence>
<evidence type="ECO:0000313" key="11">
    <source>
        <dbReference type="Proteomes" id="UP000048289"/>
    </source>
</evidence>
<organism evidence="4 12">
    <name type="scientific">Mycobacterium tuberculosis</name>
    <dbReference type="NCBI Taxonomy" id="1773"/>
    <lineage>
        <taxon>Bacteria</taxon>
        <taxon>Bacillati</taxon>
        <taxon>Actinomycetota</taxon>
        <taxon>Actinomycetes</taxon>
        <taxon>Mycobacteriales</taxon>
        <taxon>Mycobacteriaceae</taxon>
        <taxon>Mycobacterium</taxon>
        <taxon>Mycobacterium tuberculosis complex</taxon>
    </lineage>
</organism>
<evidence type="ECO:0000313" key="3">
    <source>
        <dbReference type="EMBL" id="CFR70787.1"/>
    </source>
</evidence>
<evidence type="ECO:0000313" key="6">
    <source>
        <dbReference type="EMBL" id="COW98451.1"/>
    </source>
</evidence>
<proteinExistence type="predicted"/>
<evidence type="ECO:0000313" key="9">
    <source>
        <dbReference type="Proteomes" id="UP000046680"/>
    </source>
</evidence>
<dbReference type="EMBL" id="CQQC01000244">
    <property type="protein sequence ID" value="CNU67398.1"/>
    <property type="molecule type" value="Genomic_DNA"/>
</dbReference>
<evidence type="ECO:0000313" key="5">
    <source>
        <dbReference type="EMBL" id="CNU67398.1"/>
    </source>
</evidence>
<evidence type="ECO:0000313" key="8">
    <source>
        <dbReference type="Proteomes" id="UP000039217"/>
    </source>
</evidence>
<dbReference type="Proteomes" id="UP000049023">
    <property type="component" value="Unassembled WGS sequence"/>
</dbReference>
<evidence type="ECO:0000313" key="4">
    <source>
        <dbReference type="EMBL" id="CKS23905.1"/>
    </source>
</evidence>
<dbReference type="EMBL" id="CGCX01000247">
    <property type="protein sequence ID" value="CFR70787.1"/>
    <property type="molecule type" value="Genomic_DNA"/>
</dbReference>
<sequence length="102" mass="10531">MTVVLPSVSTAGRRRMTARRLAIRAMPMAKVMVTAVGRPSGIAPTASAIAAVNVSTASCRRSKPTPNVSAARPRMAMVRNLLNHASFAVSGVATTSAAPTSR</sequence>
<dbReference type="AlphaFoldDB" id="A0A655A4K9"/>
<dbReference type="Proteomes" id="UP000039217">
    <property type="component" value="Unassembled WGS sequence"/>
</dbReference>
<dbReference type="EMBL" id="CFOH01000610">
    <property type="protein sequence ID" value="CFE63003.1"/>
    <property type="molecule type" value="Genomic_DNA"/>
</dbReference>
<dbReference type="Proteomes" id="UP000048289">
    <property type="component" value="Unassembled WGS sequence"/>
</dbReference>
<accession>A0A655A4K9</accession>
<gene>
    <name evidence="3" type="ORF">ERS007657_00933</name>
    <name evidence="5" type="ORF">ERS007661_01020</name>
    <name evidence="1" type="ORF">ERS007681_01213</name>
    <name evidence="2" type="ORF">ERS007688_03087</name>
    <name evidence="6" type="ORF">ERS007739_00455</name>
    <name evidence="4" type="ORF">ERS027661_02792</name>
</gene>
<protein>
    <submittedName>
        <fullName evidence="4">Uncharacterized protein</fullName>
    </submittedName>
</protein>
<reference evidence="7 8" key="2">
    <citation type="submission" date="2015-03" db="EMBL/GenBank/DDBJ databases">
        <authorList>
            <consortium name="Pathogen Informatics"/>
        </authorList>
    </citation>
    <scope>NUCLEOTIDE SEQUENCE [LARGE SCALE GENOMIC DNA]</scope>
    <source>
        <strain evidence="4 12">Bir 187</strain>
        <strain evidence="3 9">C09601061</strain>
        <strain evidence="5 8">D00501624</strain>
        <strain evidence="1 11">G09901357</strain>
        <strain evidence="2 10">H09601792</strain>
        <strain evidence="7">N09902308</strain>
    </source>
</reference>
<evidence type="ECO:0000313" key="1">
    <source>
        <dbReference type="EMBL" id="CFE38844.1"/>
    </source>
</evidence>
<dbReference type="EMBL" id="CNFU01000636">
    <property type="protein sequence ID" value="CKS23905.1"/>
    <property type="molecule type" value="Genomic_DNA"/>
</dbReference>
<dbReference type="Proteomes" id="UP000039021">
    <property type="component" value="Unassembled WGS sequence"/>
</dbReference>
<dbReference type="Proteomes" id="UP000046680">
    <property type="component" value="Unassembled WGS sequence"/>
</dbReference>
<name>A0A655A4K9_MYCTX</name>
<evidence type="ECO:0000313" key="10">
    <source>
        <dbReference type="Proteomes" id="UP000046947"/>
    </source>
</evidence>
<dbReference type="Proteomes" id="UP000046947">
    <property type="component" value="Unassembled WGS sequence"/>
</dbReference>